<dbReference type="PANTHER" id="PTHR30408">
    <property type="entry name" value="TYPE-1 RESTRICTION ENZYME ECOKI SPECIFICITY PROTEIN"/>
    <property type="match status" value="1"/>
</dbReference>
<dbReference type="AlphaFoldDB" id="A0A7C9NV91"/>
<accession>A0A7C9NV91</accession>
<keyword evidence="3" id="KW-0238">DNA-binding</keyword>
<keyword evidence="5" id="KW-0378">Hydrolase</keyword>
<dbReference type="SUPFAM" id="SSF116734">
    <property type="entry name" value="DNA methylase specificity domain"/>
    <property type="match status" value="1"/>
</dbReference>
<sequence>MFPKPGESVPEIRFEGFTEPWEQRKLGEVASFGKGVGHSKADIKDSGTPFLHYGRLYTNYETAIRSVDTFADCRPEDAVSAGGEVVTPSSGETAEDIAVASAVLSPGILLGGGLNVIYPSNRLDPIYTALSITWGQQHHELASKAQGKSVVHLYNDDLADSGISVPPLPEQTQIGALFSKLDDLITLHQRKLELLKNVKKAMLDRMFV</sequence>
<dbReference type="GO" id="GO:0003677">
    <property type="term" value="F:DNA binding"/>
    <property type="evidence" value="ECO:0007669"/>
    <property type="project" value="UniProtKB-KW"/>
</dbReference>
<comment type="caution">
    <text evidence="5">The sequence shown here is derived from an EMBL/GenBank/DDBJ whole genome shotgun (WGS) entry which is preliminary data.</text>
</comment>
<evidence type="ECO:0000256" key="3">
    <source>
        <dbReference type="ARBA" id="ARBA00023125"/>
    </source>
</evidence>
<dbReference type="PANTHER" id="PTHR30408:SF12">
    <property type="entry name" value="TYPE I RESTRICTION ENZYME MJAVIII SPECIFICITY SUBUNIT"/>
    <property type="match status" value="1"/>
</dbReference>
<dbReference type="Gene3D" id="3.90.220.20">
    <property type="entry name" value="DNA methylase specificity domains"/>
    <property type="match status" value="1"/>
</dbReference>
<keyword evidence="5" id="KW-0255">Endonuclease</keyword>
<evidence type="ECO:0000256" key="2">
    <source>
        <dbReference type="ARBA" id="ARBA00022747"/>
    </source>
</evidence>
<dbReference type="InterPro" id="IPR044946">
    <property type="entry name" value="Restrct_endonuc_typeI_TRD_sf"/>
</dbReference>
<protein>
    <submittedName>
        <fullName evidence="5">Restriction endonuclease subunit S</fullName>
    </submittedName>
</protein>
<keyword evidence="5" id="KW-0540">Nuclease</keyword>
<dbReference type="Pfam" id="PF01420">
    <property type="entry name" value="Methylase_S"/>
    <property type="match status" value="1"/>
</dbReference>
<dbReference type="EMBL" id="QWKH01000114">
    <property type="protein sequence ID" value="NBI35392.1"/>
    <property type="molecule type" value="Genomic_DNA"/>
</dbReference>
<keyword evidence="2" id="KW-0680">Restriction system</keyword>
<name>A0A7C9NV91_9BACT</name>
<dbReference type="InterPro" id="IPR052021">
    <property type="entry name" value="Type-I_RS_S_subunit"/>
</dbReference>
<reference evidence="5" key="1">
    <citation type="submission" date="2018-08" db="EMBL/GenBank/DDBJ databases">
        <title>Murine metabolic-syndrome-specific gut microbial biobank.</title>
        <authorList>
            <person name="Liu C."/>
        </authorList>
    </citation>
    <scope>NUCLEOTIDE SEQUENCE [LARGE SCALE GENOMIC DNA]</scope>
    <source>
        <strain evidence="5">Z82</strain>
    </source>
</reference>
<dbReference type="GO" id="GO:0004519">
    <property type="term" value="F:endonuclease activity"/>
    <property type="evidence" value="ECO:0007669"/>
    <property type="project" value="UniProtKB-KW"/>
</dbReference>
<dbReference type="InterPro" id="IPR000055">
    <property type="entry name" value="Restrct_endonuc_typeI_TRD"/>
</dbReference>
<comment type="similarity">
    <text evidence="1">Belongs to the type-I restriction system S methylase family.</text>
</comment>
<gene>
    <name evidence="5" type="ORF">D1639_10225</name>
</gene>
<organism evidence="5">
    <name type="scientific">Muribaculaceae bacterium Z82</name>
    <dbReference type="NCBI Taxonomy" id="2304548"/>
    <lineage>
        <taxon>Bacteria</taxon>
        <taxon>Pseudomonadati</taxon>
        <taxon>Bacteroidota</taxon>
        <taxon>Bacteroidia</taxon>
        <taxon>Bacteroidales</taxon>
        <taxon>Muribaculaceae</taxon>
    </lineage>
</organism>
<evidence type="ECO:0000313" key="5">
    <source>
        <dbReference type="EMBL" id="NBI35392.1"/>
    </source>
</evidence>
<evidence type="ECO:0000256" key="1">
    <source>
        <dbReference type="ARBA" id="ARBA00010923"/>
    </source>
</evidence>
<evidence type="ECO:0000259" key="4">
    <source>
        <dbReference type="Pfam" id="PF01420"/>
    </source>
</evidence>
<dbReference type="GO" id="GO:0009307">
    <property type="term" value="P:DNA restriction-modification system"/>
    <property type="evidence" value="ECO:0007669"/>
    <property type="project" value="UniProtKB-KW"/>
</dbReference>
<proteinExistence type="inferred from homology"/>
<feature type="domain" description="Type I restriction modification DNA specificity" evidence="4">
    <location>
        <begin position="19"/>
        <end position="196"/>
    </location>
</feature>